<proteinExistence type="predicted"/>
<dbReference type="EMBL" id="SHOA02000007">
    <property type="protein sequence ID" value="TDH69788.1"/>
    <property type="molecule type" value="Genomic_DNA"/>
</dbReference>
<feature type="chain" id="PRO_5037110397" description="Secreted RxLR effector" evidence="1">
    <location>
        <begin position="21"/>
        <end position="966"/>
    </location>
</feature>
<feature type="signal peptide" evidence="1">
    <location>
        <begin position="1"/>
        <end position="20"/>
    </location>
</feature>
<name>A0A976FN37_BRELC</name>
<dbReference type="AlphaFoldDB" id="A0A976FN37"/>
<keyword evidence="1" id="KW-0732">Signal</keyword>
<evidence type="ECO:0000313" key="2">
    <source>
        <dbReference type="EMBL" id="TDH69788.1"/>
    </source>
</evidence>
<evidence type="ECO:0000313" key="3">
    <source>
        <dbReference type="Proteomes" id="UP000294530"/>
    </source>
</evidence>
<dbReference type="OrthoDB" id="112923at2759"/>
<protein>
    <recommendedName>
        <fullName evidence="4">Secreted RxLR effector</fullName>
    </recommendedName>
</protein>
<gene>
    <name evidence="2" type="ORF">CCR75_005823</name>
</gene>
<organism evidence="2 3">
    <name type="scientific">Bremia lactucae</name>
    <name type="common">Lettuce downy mildew</name>
    <dbReference type="NCBI Taxonomy" id="4779"/>
    <lineage>
        <taxon>Eukaryota</taxon>
        <taxon>Sar</taxon>
        <taxon>Stramenopiles</taxon>
        <taxon>Oomycota</taxon>
        <taxon>Peronosporomycetes</taxon>
        <taxon>Peronosporales</taxon>
        <taxon>Peronosporaceae</taxon>
        <taxon>Bremia</taxon>
    </lineage>
</organism>
<reference evidence="2 3" key="1">
    <citation type="journal article" date="2021" name="Genome Biol.">
        <title>AFLAP: assembly-free linkage analysis pipeline using k-mers from genome sequencing data.</title>
        <authorList>
            <person name="Fletcher K."/>
            <person name="Zhang L."/>
            <person name="Gil J."/>
            <person name="Han R."/>
            <person name="Cavanaugh K."/>
            <person name="Michelmore R."/>
        </authorList>
    </citation>
    <scope>NUCLEOTIDE SEQUENCE [LARGE SCALE GENOMIC DNA]</scope>
    <source>
        <strain evidence="2 3">SF5</strain>
    </source>
</reference>
<dbReference type="RefSeq" id="XP_067819287.1">
    <property type="nucleotide sequence ID" value="XM_067963898.1"/>
</dbReference>
<sequence length="966" mass="111502">MRLPSALLAAAVALLVETNAVQPDEPHVVAYNARNETTRVSKYVSAIHEARAIDIQEINQVVRDVATQLPTILKSHPNDTQEKMFKALSAANVESWTHKAENLQAKADSRGVKEVANSIKAQTNSIQKLNEPLEKASENHFLLIIEKARGMEDTKNAANAIEEELFSKWYTSKTHPQSLRHEWISTYQSLVNLPLETLLRYTVYYARKSGTHIAIADMLFKDLPEHQLAAMLVPMVSNKAYKNNAKRLKVILFRKWYNEFKSVAKDDPRFQVTTGDSENLAVLLDSYLTYCQEIKEIVQKVALDQTTKSYSSVPSLASMNNIANEYSDKFLKEPLNLYALLKSNFEDEVVTKIILADKVSDPMLFASMYSAQMTDWFSHQTPYTLFSILKLNNADKMEPESLLQNPLFAHWNQFYEYYRQESESSKFFFELVDVLERHFDALYLVRLFRYGLNKANDSSRISRIILELEEKLPQKLLTAQCQPDLVFMNLRFGTHETALFERVATVWIKYFKLLTGNGKIDVFPYSAITPLVEVYGEIPLINLIYPADKFSSEAFQQTLENGLLCMWFNNNLPIREVQSWLQAATYLRPERAEAILLSYRRRLNNIAIVVQKLKGNQLSWADEFAKIIAQTPNNVEPVATHALLRTFYNDAKVTEFLRKPTNELTRSINEKVQLQQVMRYLEKDRPTTICSTLNIPLQKGWPLTQQRLEMVRESINAYKKMKPSSSITLYSFWSEANDYKGEVMAEEIANAFNLKWTRSLATQLFREQIQEWLRKGKSLADFKRTEPRNENLELADHAFVHYSLDYRNVYATREYALGMLRDTYDTKRLITMLENFAKPFLERDSEANSWRHKLSFKHLLDVVQTNSKKTLYRLFEAWMNYLAIISNIGVIDGFKGIGDFQITNSMKWDDITVLRSFFPDKALERTLKAAKEKGVGTADVLLEELNKVVARLKSIPSHSDKNIIEV</sequence>
<comment type="caution">
    <text evidence="2">The sequence shown here is derived from an EMBL/GenBank/DDBJ whole genome shotgun (WGS) entry which is preliminary data.</text>
</comment>
<dbReference type="KEGG" id="blac:94349569"/>
<evidence type="ECO:0008006" key="4">
    <source>
        <dbReference type="Google" id="ProtNLM"/>
    </source>
</evidence>
<dbReference type="Proteomes" id="UP000294530">
    <property type="component" value="Unassembled WGS sequence"/>
</dbReference>
<keyword evidence="3" id="KW-1185">Reference proteome</keyword>
<evidence type="ECO:0000256" key="1">
    <source>
        <dbReference type="SAM" id="SignalP"/>
    </source>
</evidence>
<accession>A0A976FN37</accession>
<dbReference type="GeneID" id="94349569"/>